<dbReference type="PANTHER" id="PTHR46268">
    <property type="entry name" value="STRESS RESPONSE PROTEIN NHAX"/>
    <property type="match status" value="1"/>
</dbReference>
<dbReference type="PRINTS" id="PR01438">
    <property type="entry name" value="UNVRSLSTRESS"/>
</dbReference>
<evidence type="ECO:0000259" key="2">
    <source>
        <dbReference type="Pfam" id="PF00582"/>
    </source>
</evidence>
<keyword evidence="4" id="KW-1185">Reference proteome</keyword>
<protein>
    <submittedName>
        <fullName evidence="3">Universal stress protein</fullName>
    </submittedName>
</protein>
<evidence type="ECO:0000256" key="1">
    <source>
        <dbReference type="ARBA" id="ARBA00008791"/>
    </source>
</evidence>
<dbReference type="InterPro" id="IPR006015">
    <property type="entry name" value="Universal_stress_UspA"/>
</dbReference>
<organism evidence="3 4">
    <name type="scientific">Mucilaginibacter pankratovii</name>
    <dbReference type="NCBI Taxonomy" id="2772110"/>
    <lineage>
        <taxon>Bacteria</taxon>
        <taxon>Pseudomonadati</taxon>
        <taxon>Bacteroidota</taxon>
        <taxon>Sphingobacteriia</taxon>
        <taxon>Sphingobacteriales</taxon>
        <taxon>Sphingobacteriaceae</taxon>
        <taxon>Mucilaginibacter</taxon>
    </lineage>
</organism>
<comment type="caution">
    <text evidence="3">The sequence shown here is derived from an EMBL/GenBank/DDBJ whole genome shotgun (WGS) entry which is preliminary data.</text>
</comment>
<dbReference type="RefSeq" id="WP_191187087.1">
    <property type="nucleotide sequence ID" value="NZ_JACWMY010000001.1"/>
</dbReference>
<reference evidence="3 4" key="1">
    <citation type="submission" date="2020-09" db="EMBL/GenBank/DDBJ databases">
        <title>Novel species of Mucilaginibacter isolated from a glacier on the Tibetan Plateau.</title>
        <authorList>
            <person name="Liu Q."/>
            <person name="Xin Y.-H."/>
        </authorList>
    </citation>
    <scope>NUCLEOTIDE SEQUENCE [LARGE SCALE GENOMIC DNA]</scope>
    <source>
        <strain evidence="3 4">ZT4R22</strain>
    </source>
</reference>
<dbReference type="SUPFAM" id="SSF52402">
    <property type="entry name" value="Adenine nucleotide alpha hydrolases-like"/>
    <property type="match status" value="2"/>
</dbReference>
<dbReference type="Gene3D" id="3.40.50.12370">
    <property type="match status" value="1"/>
</dbReference>
<accession>A0ABR7WM66</accession>
<dbReference type="Pfam" id="PF00582">
    <property type="entry name" value="Usp"/>
    <property type="match status" value="1"/>
</dbReference>
<sequence>MKTILVPTDFSPAANNAAKYAFAIAETVKANIKLCNAVKIPAESIYAAQVAWPLEDMASLKDGAEAELAYLANVLEKGHNPNSDFTPHIACSTGIGDVTDYIRNIVLDDELNMVVMGMSGANLFSKLVLGSNSRNLIEKADFPLLLVPKNYVYTSIRKIAFATDLSDTDIDTLHSVANFARYFNAQILLSHVIQSSGQDQKAIDAFLSEVTCKINYPNVYYRSLQSEGVSTGLNQLAENSQIDLLVMIHRSHGIFSSGYTQKLATHTKVPLLVLPDGFNKVLM</sequence>
<dbReference type="PANTHER" id="PTHR46268:SF6">
    <property type="entry name" value="UNIVERSAL STRESS PROTEIN UP12"/>
    <property type="match status" value="1"/>
</dbReference>
<comment type="similarity">
    <text evidence="1">Belongs to the universal stress protein A family.</text>
</comment>
<evidence type="ECO:0000313" key="4">
    <source>
        <dbReference type="Proteomes" id="UP000606600"/>
    </source>
</evidence>
<name>A0ABR7WM66_9SPHI</name>
<evidence type="ECO:0000313" key="3">
    <source>
        <dbReference type="EMBL" id="MBD1362402.1"/>
    </source>
</evidence>
<proteinExistence type="inferred from homology"/>
<feature type="domain" description="UspA" evidence="2">
    <location>
        <begin position="1"/>
        <end position="148"/>
    </location>
</feature>
<dbReference type="EMBL" id="JACWMY010000001">
    <property type="protein sequence ID" value="MBD1362402.1"/>
    <property type="molecule type" value="Genomic_DNA"/>
</dbReference>
<gene>
    <name evidence="3" type="ORF">IDJ77_01150</name>
</gene>
<dbReference type="CDD" id="cd00293">
    <property type="entry name" value="USP-like"/>
    <property type="match status" value="2"/>
</dbReference>
<dbReference type="InterPro" id="IPR006016">
    <property type="entry name" value="UspA"/>
</dbReference>
<dbReference type="Proteomes" id="UP000606600">
    <property type="component" value="Unassembled WGS sequence"/>
</dbReference>